<evidence type="ECO:0000256" key="3">
    <source>
        <dbReference type="ARBA" id="ARBA00022448"/>
    </source>
</evidence>
<dbReference type="InterPro" id="IPR045083">
    <property type="entry name" value="ATP_synth_F0_asu_bact/mt"/>
</dbReference>
<comment type="subcellular location">
    <subcellularLocation>
        <location evidence="1">Membrane</location>
        <topology evidence="1">Multi-pass membrane protein</topology>
    </subcellularLocation>
    <subcellularLocation>
        <location evidence="11">Mitochondrion inner membrane</location>
        <topology evidence="11">Multi-pass membrane protein</topology>
    </subcellularLocation>
</comment>
<evidence type="ECO:0000256" key="4">
    <source>
        <dbReference type="ARBA" id="ARBA00022547"/>
    </source>
</evidence>
<keyword evidence="8" id="KW-0406">Ion transport</keyword>
<reference evidence="13" key="1">
    <citation type="journal article" date="1998" name="Genetics">
        <title>The mitochondrial genome of the hemichordate Balanoglossus carnosus and the evolution of deuterostome mitochondria.</title>
        <authorList>
            <person name="Castresana J."/>
            <person name="Feldmaier-Fuchs G."/>
            <person name="Yokobori S."/>
            <person name="Satoh N."/>
            <person name="Paabo S."/>
        </authorList>
    </citation>
    <scope>NUCLEOTIDE SEQUENCE</scope>
</reference>
<dbReference type="InterPro" id="IPR000568">
    <property type="entry name" value="ATP_synth_F0_asu"/>
</dbReference>
<dbReference type="CTD" id="4508"/>
<dbReference type="InterPro" id="IPR023011">
    <property type="entry name" value="ATP_synth_F0_asu_AS"/>
</dbReference>
<evidence type="ECO:0000313" key="13">
    <source>
        <dbReference type="EMBL" id="AAD11956.1"/>
    </source>
</evidence>
<dbReference type="GO" id="GO:0005743">
    <property type="term" value="C:mitochondrial inner membrane"/>
    <property type="evidence" value="ECO:0007669"/>
    <property type="project" value="UniProtKB-SubCell"/>
</dbReference>
<keyword evidence="10" id="KW-0066">ATP synthesis</keyword>
<evidence type="ECO:0000256" key="7">
    <source>
        <dbReference type="ARBA" id="ARBA00022989"/>
    </source>
</evidence>
<dbReference type="Gene3D" id="1.20.120.220">
    <property type="entry name" value="ATP synthase, F0 complex, subunit A"/>
    <property type="match status" value="1"/>
</dbReference>
<dbReference type="EMBL" id="AF051097">
    <property type="protein sequence ID" value="AAD11956.1"/>
    <property type="molecule type" value="Genomic_DNA"/>
</dbReference>
<keyword evidence="4" id="KW-0138">CF(0)</keyword>
<dbReference type="GO" id="GO:0045259">
    <property type="term" value="C:proton-transporting ATP synthase complex"/>
    <property type="evidence" value="ECO:0007669"/>
    <property type="project" value="UniProtKB-KW"/>
</dbReference>
<evidence type="ECO:0000256" key="6">
    <source>
        <dbReference type="ARBA" id="ARBA00022781"/>
    </source>
</evidence>
<accession>O63615</accession>
<dbReference type="PROSITE" id="PS00449">
    <property type="entry name" value="ATPASE_A"/>
    <property type="match status" value="1"/>
</dbReference>
<keyword evidence="9 12" id="KW-0472">Membrane</keyword>
<feature type="transmembrane region" description="Helical" evidence="12">
    <location>
        <begin position="69"/>
        <end position="89"/>
    </location>
</feature>
<feature type="transmembrane region" description="Helical" evidence="12">
    <location>
        <begin position="195"/>
        <end position="223"/>
    </location>
</feature>
<dbReference type="SUPFAM" id="SSF81336">
    <property type="entry name" value="F1F0 ATP synthase subunit A"/>
    <property type="match status" value="1"/>
</dbReference>
<evidence type="ECO:0000256" key="2">
    <source>
        <dbReference type="ARBA" id="ARBA00006810"/>
    </source>
</evidence>
<dbReference type="PIR" id="T11132">
    <property type="entry name" value="T11132"/>
</dbReference>
<evidence type="ECO:0000256" key="10">
    <source>
        <dbReference type="ARBA" id="ARBA00023310"/>
    </source>
</evidence>
<evidence type="ECO:0000256" key="9">
    <source>
        <dbReference type="ARBA" id="ARBA00023136"/>
    </source>
</evidence>
<geneLocation type="mitochondrion" evidence="13"/>
<proteinExistence type="inferred from homology"/>
<evidence type="ECO:0000256" key="12">
    <source>
        <dbReference type="SAM" id="Phobius"/>
    </source>
</evidence>
<dbReference type="Pfam" id="PF00119">
    <property type="entry name" value="ATP-synt_A"/>
    <property type="match status" value="1"/>
</dbReference>
<evidence type="ECO:0000256" key="8">
    <source>
        <dbReference type="ARBA" id="ARBA00023065"/>
    </source>
</evidence>
<sequence>MNLSLFDQFDPPILLIPMISLALIAAPSWITLLQSPNWLASRIYFAWQSLVTQLPPVILRAAGAGSAPWAAPIFSLFVVLLSLNLMGLIPHSFTPTSHLSLTLSLALPLWLGVTILGFRSDFNNRLSHLVPQGTPPLLIPLLVWIEALSLLAQPIALALRLAANLTAGHLLIYLLSAASWLLTPMMPIIGSLTAIVLVLLFILEIAVACIQAYVFVALASFYLQQNL</sequence>
<dbReference type="NCBIfam" id="TIGR01131">
    <property type="entry name" value="ATP_synt_6_or_A"/>
    <property type="match status" value="1"/>
</dbReference>
<reference evidence="13" key="2">
    <citation type="journal article" date="1998" name="Proc. Natl. Acad. Sci. U.S.A.">
        <title>Codon reassignment and amino acid composition in hemichordate mitochondria.</title>
        <authorList>
            <person name="Castresana J."/>
            <person name="Feldmaier-Fuchs G."/>
            <person name="Paabo S."/>
        </authorList>
    </citation>
    <scope>NUCLEOTIDE SEQUENCE</scope>
</reference>
<dbReference type="InterPro" id="IPR035908">
    <property type="entry name" value="F0_ATP_A_sf"/>
</dbReference>
<dbReference type="GO" id="GO:0046933">
    <property type="term" value="F:proton-transporting ATP synthase activity, rotational mechanism"/>
    <property type="evidence" value="ECO:0007669"/>
    <property type="project" value="TreeGrafter"/>
</dbReference>
<dbReference type="PANTHER" id="PTHR11410:SF0">
    <property type="entry name" value="ATP SYNTHASE SUBUNIT A"/>
    <property type="match status" value="1"/>
</dbReference>
<dbReference type="PANTHER" id="PTHR11410">
    <property type="entry name" value="ATP SYNTHASE SUBUNIT A"/>
    <property type="match status" value="1"/>
</dbReference>
<dbReference type="AlphaFoldDB" id="O63615"/>
<keyword evidence="5 12" id="KW-0812">Transmembrane</keyword>
<evidence type="ECO:0000256" key="5">
    <source>
        <dbReference type="ARBA" id="ARBA00022692"/>
    </source>
</evidence>
<keyword evidence="6" id="KW-0375">Hydrogen ion transport</keyword>
<dbReference type="CDD" id="cd00310">
    <property type="entry name" value="ATP-synt_Fo_a_6"/>
    <property type="match status" value="1"/>
</dbReference>
<comment type="similarity">
    <text evidence="2">Belongs to the ATPase A chain family.</text>
</comment>
<name>O63615_BALCA</name>
<dbReference type="GeneID" id="808169"/>
<evidence type="ECO:0000256" key="1">
    <source>
        <dbReference type="ARBA" id="ARBA00004141"/>
    </source>
</evidence>
<feature type="transmembrane region" description="Helical" evidence="12">
    <location>
        <begin position="171"/>
        <end position="189"/>
    </location>
</feature>
<keyword evidence="7 12" id="KW-1133">Transmembrane helix</keyword>
<keyword evidence="13" id="KW-0496">Mitochondrion</keyword>
<keyword evidence="3" id="KW-0813">Transport</keyword>
<protein>
    <recommendedName>
        <fullName evidence="11">ATP synthase subunit a</fullName>
    </recommendedName>
</protein>
<dbReference type="PRINTS" id="PR00123">
    <property type="entry name" value="ATPASEA"/>
</dbReference>
<feature type="transmembrane region" description="Helical" evidence="12">
    <location>
        <begin position="101"/>
        <end position="118"/>
    </location>
</feature>
<dbReference type="RefSeq" id="NP_008398.1">
    <property type="nucleotide sequence ID" value="NC_001887.1"/>
</dbReference>
<organism evidence="13">
    <name type="scientific">Balanoglossus carnosus</name>
    <name type="common">Acorn worm</name>
    <dbReference type="NCBI Taxonomy" id="35080"/>
    <lineage>
        <taxon>Eukaryota</taxon>
        <taxon>Metazoa</taxon>
        <taxon>Hemichordata</taxon>
        <taxon>Enteropneusta</taxon>
        <taxon>Ptychoderidae</taxon>
        <taxon>Balanoglossus</taxon>
    </lineage>
</organism>
<feature type="transmembrane region" description="Helical" evidence="12">
    <location>
        <begin position="138"/>
        <end position="159"/>
    </location>
</feature>
<feature type="transmembrane region" description="Helical" evidence="12">
    <location>
        <begin position="12"/>
        <end position="32"/>
    </location>
</feature>
<evidence type="ECO:0000256" key="11">
    <source>
        <dbReference type="RuleBase" id="RU004450"/>
    </source>
</evidence>